<evidence type="ECO:0000313" key="6">
    <source>
        <dbReference type="Proteomes" id="UP000076603"/>
    </source>
</evidence>
<dbReference type="GO" id="GO:0004888">
    <property type="term" value="F:transmembrane signaling receptor activity"/>
    <property type="evidence" value="ECO:0007669"/>
    <property type="project" value="InterPro"/>
</dbReference>
<keyword evidence="1 3" id="KW-0807">Transducer</keyword>
<reference evidence="5 6" key="1">
    <citation type="submission" date="2016-04" db="EMBL/GenBank/DDBJ databases">
        <title>Genome sequence of Clostridium magnum DSM 2767.</title>
        <authorList>
            <person name="Poehlein A."/>
            <person name="Uhlig R."/>
            <person name="Fischer R."/>
            <person name="Bahl H."/>
            <person name="Daniel R."/>
        </authorList>
    </citation>
    <scope>NUCLEOTIDE SEQUENCE [LARGE SCALE GENOMIC DNA]</scope>
    <source>
        <strain evidence="5 6">DSM 2767</strain>
    </source>
</reference>
<dbReference type="EMBL" id="LWAE01000004">
    <property type="protein sequence ID" value="KZL91043.1"/>
    <property type="molecule type" value="Genomic_DNA"/>
</dbReference>
<dbReference type="Proteomes" id="UP000076603">
    <property type="component" value="Unassembled WGS sequence"/>
</dbReference>
<gene>
    <name evidence="5" type="primary">yfmS_4</name>
    <name evidence="5" type="ORF">CLMAG_39540</name>
</gene>
<evidence type="ECO:0000313" key="5">
    <source>
        <dbReference type="EMBL" id="KZL91043.1"/>
    </source>
</evidence>
<keyword evidence="6" id="KW-1185">Reference proteome</keyword>
<sequence length="348" mass="38551">MRKEASIIVDEVKDKDLNDLQLEDVIDLNFLQSFQDNFARSVGMTSITTNNKGIPITKPSCFTSFCIDFTRKTHIGNSRCIECDRKGGEIAVKTKRPSIYTCHAGLTDYAAPILLCERQIGTMLGGQIITSPPDENKFKEIAKEIGVDSNEYIEALRKINVVEKERVESAAEVLYMVANTLSKLGYEQYKLKHMSKVINNGLSQISSAVEEVSMSSINVSENQHSLNSEIDDIQKTSVEIYEILGFIKQIADQTKMLGLNAAIEAARSGESGRGFSVVAKEIRKLSDNSKQTAIKISELMSNIQDSIKITVETSNYTLNATENQSSAIQEINASVEEVLSITQQMNNL</sequence>
<dbReference type="PANTHER" id="PTHR32089">
    <property type="entry name" value="METHYL-ACCEPTING CHEMOTAXIS PROTEIN MCPB"/>
    <property type="match status" value="1"/>
</dbReference>
<evidence type="ECO:0000256" key="3">
    <source>
        <dbReference type="PROSITE-ProRule" id="PRU00284"/>
    </source>
</evidence>
<dbReference type="PANTHER" id="PTHR32089:SF112">
    <property type="entry name" value="LYSOZYME-LIKE PROTEIN-RELATED"/>
    <property type="match status" value="1"/>
</dbReference>
<dbReference type="InterPro" id="IPR004090">
    <property type="entry name" value="Chemotax_Me-accpt_rcpt"/>
</dbReference>
<dbReference type="InterPro" id="IPR004089">
    <property type="entry name" value="MCPsignal_dom"/>
</dbReference>
<organism evidence="5 6">
    <name type="scientific">Clostridium magnum DSM 2767</name>
    <dbReference type="NCBI Taxonomy" id="1121326"/>
    <lineage>
        <taxon>Bacteria</taxon>
        <taxon>Bacillati</taxon>
        <taxon>Bacillota</taxon>
        <taxon>Clostridia</taxon>
        <taxon>Eubacteriales</taxon>
        <taxon>Clostridiaceae</taxon>
        <taxon>Clostridium</taxon>
    </lineage>
</organism>
<proteinExistence type="inferred from homology"/>
<dbReference type="SMART" id="SM00283">
    <property type="entry name" value="MA"/>
    <property type="match status" value="1"/>
</dbReference>
<dbReference type="GO" id="GO:0006935">
    <property type="term" value="P:chemotaxis"/>
    <property type="evidence" value="ECO:0007669"/>
    <property type="project" value="InterPro"/>
</dbReference>
<dbReference type="GO" id="GO:0007165">
    <property type="term" value="P:signal transduction"/>
    <property type="evidence" value="ECO:0007669"/>
    <property type="project" value="UniProtKB-KW"/>
</dbReference>
<dbReference type="STRING" id="1121326.CLMAG_39540"/>
<comment type="caution">
    <text evidence="5">The sequence shown here is derived from an EMBL/GenBank/DDBJ whole genome shotgun (WGS) entry which is preliminary data.</text>
</comment>
<dbReference type="PRINTS" id="PR00260">
    <property type="entry name" value="CHEMTRNSDUCR"/>
</dbReference>
<dbReference type="GO" id="GO:0016020">
    <property type="term" value="C:membrane"/>
    <property type="evidence" value="ECO:0007669"/>
    <property type="project" value="InterPro"/>
</dbReference>
<dbReference type="PATRIC" id="fig|1121326.3.peg.4001"/>
<name>A0A162SC29_9CLOT</name>
<evidence type="ECO:0000256" key="1">
    <source>
        <dbReference type="ARBA" id="ARBA00023224"/>
    </source>
</evidence>
<dbReference type="Pfam" id="PF00015">
    <property type="entry name" value="MCPsignal"/>
    <property type="match status" value="1"/>
</dbReference>
<accession>A0A162SC29</accession>
<dbReference type="SUPFAM" id="SSF58104">
    <property type="entry name" value="Methyl-accepting chemotaxis protein (MCP) signaling domain"/>
    <property type="match status" value="1"/>
</dbReference>
<dbReference type="Gene3D" id="1.10.287.950">
    <property type="entry name" value="Methyl-accepting chemotaxis protein"/>
    <property type="match status" value="1"/>
</dbReference>
<comment type="similarity">
    <text evidence="2">Belongs to the methyl-accepting chemotaxis (MCP) protein family.</text>
</comment>
<evidence type="ECO:0000256" key="2">
    <source>
        <dbReference type="ARBA" id="ARBA00029447"/>
    </source>
</evidence>
<feature type="domain" description="Methyl-accepting transducer" evidence="4">
    <location>
        <begin position="163"/>
        <end position="348"/>
    </location>
</feature>
<protein>
    <submittedName>
        <fullName evidence="5">Putative sensory transducer protein YfmS</fullName>
    </submittedName>
</protein>
<dbReference type="OrthoDB" id="1675535at2"/>
<dbReference type="PROSITE" id="PS50111">
    <property type="entry name" value="CHEMOTAXIS_TRANSDUC_2"/>
    <property type="match status" value="1"/>
</dbReference>
<dbReference type="RefSeq" id="WP_066626219.1">
    <property type="nucleotide sequence ID" value="NZ_FQXL01000032.1"/>
</dbReference>
<evidence type="ECO:0000259" key="4">
    <source>
        <dbReference type="PROSITE" id="PS50111"/>
    </source>
</evidence>
<dbReference type="InterPro" id="IPR018771">
    <property type="entry name" value="PocR_dom"/>
</dbReference>
<dbReference type="Pfam" id="PF10114">
    <property type="entry name" value="PocR"/>
    <property type="match status" value="1"/>
</dbReference>
<dbReference type="AlphaFoldDB" id="A0A162SC29"/>